<evidence type="ECO:0000259" key="7">
    <source>
        <dbReference type="PROSITE" id="PS51462"/>
    </source>
</evidence>
<dbReference type="RefSeq" id="WP_354644362.1">
    <property type="nucleotide sequence ID" value="NZ_CP159872.1"/>
</dbReference>
<dbReference type="EMBL" id="CP159872">
    <property type="protein sequence ID" value="XCM83426.1"/>
    <property type="molecule type" value="Genomic_DNA"/>
</dbReference>
<name>A0AAU8K7J1_9ACTN</name>
<dbReference type="InterPro" id="IPR020084">
    <property type="entry name" value="NUDIX_hydrolase_CS"/>
</dbReference>
<dbReference type="InterPro" id="IPR020476">
    <property type="entry name" value="Nudix_hydrolase"/>
</dbReference>
<reference evidence="8" key="1">
    <citation type="submission" date="2024-06" db="EMBL/GenBank/DDBJ databases">
        <title>The genome sequences of Kitasatospora sp. strain HUAS MG31.</title>
        <authorList>
            <person name="Mo P."/>
        </authorList>
    </citation>
    <scope>NUCLEOTIDE SEQUENCE</scope>
    <source>
        <strain evidence="8">HUAS MG31</strain>
    </source>
</reference>
<evidence type="ECO:0000313" key="8">
    <source>
        <dbReference type="EMBL" id="XCM83426.1"/>
    </source>
</evidence>
<evidence type="ECO:0000256" key="5">
    <source>
        <dbReference type="RuleBase" id="RU003476"/>
    </source>
</evidence>
<feature type="domain" description="Nudix hydrolase" evidence="7">
    <location>
        <begin position="4"/>
        <end position="146"/>
    </location>
</feature>
<evidence type="ECO:0000256" key="2">
    <source>
        <dbReference type="ARBA" id="ARBA00005582"/>
    </source>
</evidence>
<dbReference type="PROSITE" id="PS00893">
    <property type="entry name" value="NUDIX_BOX"/>
    <property type="match status" value="1"/>
</dbReference>
<keyword evidence="4" id="KW-0460">Magnesium</keyword>
<dbReference type="InterPro" id="IPR015797">
    <property type="entry name" value="NUDIX_hydrolase-like_dom_sf"/>
</dbReference>
<dbReference type="Pfam" id="PF00293">
    <property type="entry name" value="NUDIX"/>
    <property type="match status" value="1"/>
</dbReference>
<dbReference type="PANTHER" id="PTHR43046:SF12">
    <property type="entry name" value="GDP-MANNOSE MANNOSYL HYDROLASE"/>
    <property type="match status" value="1"/>
</dbReference>
<dbReference type="PRINTS" id="PR00502">
    <property type="entry name" value="NUDIXFAMILY"/>
</dbReference>
<dbReference type="Gene3D" id="3.90.79.10">
    <property type="entry name" value="Nucleoside Triphosphate Pyrophosphohydrolase"/>
    <property type="match status" value="1"/>
</dbReference>
<accession>A0AAU8K7J1</accession>
<gene>
    <name evidence="8" type="ORF">ABWK59_33135</name>
</gene>
<dbReference type="PANTHER" id="PTHR43046">
    <property type="entry name" value="GDP-MANNOSE MANNOSYL HYDROLASE"/>
    <property type="match status" value="1"/>
</dbReference>
<evidence type="ECO:0000256" key="4">
    <source>
        <dbReference type="ARBA" id="ARBA00022842"/>
    </source>
</evidence>
<protein>
    <submittedName>
        <fullName evidence="8">NUDIX domain-containing protein</fullName>
    </submittedName>
</protein>
<dbReference type="CDD" id="cd04685">
    <property type="entry name" value="NUDIX_Hydrolase"/>
    <property type="match status" value="1"/>
</dbReference>
<evidence type="ECO:0000256" key="3">
    <source>
        <dbReference type="ARBA" id="ARBA00022801"/>
    </source>
</evidence>
<dbReference type="KEGG" id="kcm:ABWK59_33135"/>
<evidence type="ECO:0000256" key="6">
    <source>
        <dbReference type="SAM" id="MobiDB-lite"/>
    </source>
</evidence>
<evidence type="ECO:0000256" key="1">
    <source>
        <dbReference type="ARBA" id="ARBA00001946"/>
    </source>
</evidence>
<dbReference type="PROSITE" id="PS51462">
    <property type="entry name" value="NUDIX"/>
    <property type="match status" value="1"/>
</dbReference>
<dbReference type="InterPro" id="IPR000086">
    <property type="entry name" value="NUDIX_hydrolase_dom"/>
</dbReference>
<comment type="similarity">
    <text evidence="2 5">Belongs to the Nudix hydrolase family.</text>
</comment>
<keyword evidence="3 5" id="KW-0378">Hydrolase</keyword>
<proteinExistence type="inferred from homology"/>
<feature type="region of interest" description="Disordered" evidence="6">
    <location>
        <begin position="147"/>
        <end position="170"/>
    </location>
</feature>
<comment type="cofactor">
    <cofactor evidence="1">
        <name>Mg(2+)</name>
        <dbReference type="ChEBI" id="CHEBI:18420"/>
    </cofactor>
</comment>
<sequence length="170" mass="19125">MELTKRWTSRVLLVDAEDRLLLLCGRDPRRPGARWWFTVGGGVEAGEDHARAAVRELREETGLTLPEERLGPVVWTRRAVFSVDGRGFDQHEEYRFVRVGPSEVRAMAVDTEEARYGHRWWRVAELATTAETVRPKRMAALLPGVLATGGREPDGGPLHLGDVNEDTDPE</sequence>
<dbReference type="SUPFAM" id="SSF55811">
    <property type="entry name" value="Nudix"/>
    <property type="match status" value="1"/>
</dbReference>
<dbReference type="GO" id="GO:0016787">
    <property type="term" value="F:hydrolase activity"/>
    <property type="evidence" value="ECO:0007669"/>
    <property type="project" value="UniProtKB-KW"/>
</dbReference>
<organism evidence="8">
    <name type="scientific">Kitasatospora camelliae</name>
    <dbReference type="NCBI Taxonomy" id="3156397"/>
    <lineage>
        <taxon>Bacteria</taxon>
        <taxon>Bacillati</taxon>
        <taxon>Actinomycetota</taxon>
        <taxon>Actinomycetes</taxon>
        <taxon>Kitasatosporales</taxon>
        <taxon>Streptomycetaceae</taxon>
        <taxon>Kitasatospora</taxon>
    </lineage>
</organism>
<dbReference type="AlphaFoldDB" id="A0AAU8K7J1"/>